<evidence type="ECO:0000313" key="3">
    <source>
        <dbReference type="Proteomes" id="UP000308901"/>
    </source>
</evidence>
<reference evidence="2 3" key="1">
    <citation type="submission" date="2019-05" db="EMBL/GenBank/DDBJ databases">
        <title>Arcobacter sp. nov., isolated from sea sediment.</title>
        <authorList>
            <person name="Kim W."/>
        </authorList>
    </citation>
    <scope>NUCLEOTIDE SEQUENCE [LARGE SCALE GENOMIC DNA]</scope>
    <source>
        <strain evidence="2 3">CAU 1517</strain>
    </source>
</reference>
<keyword evidence="1" id="KW-0472">Membrane</keyword>
<dbReference type="RefSeq" id="WP_138153863.1">
    <property type="nucleotide sequence ID" value="NZ_CBDDKQ010000002.1"/>
</dbReference>
<accession>A0A5R8XXE5</accession>
<dbReference type="OrthoDB" id="5363195at2"/>
<evidence type="ECO:0000256" key="1">
    <source>
        <dbReference type="SAM" id="Phobius"/>
    </source>
</evidence>
<feature type="transmembrane region" description="Helical" evidence="1">
    <location>
        <begin position="7"/>
        <end position="26"/>
    </location>
</feature>
<keyword evidence="1" id="KW-1133">Transmembrane helix</keyword>
<dbReference type="SUPFAM" id="SSF54523">
    <property type="entry name" value="Pili subunits"/>
    <property type="match status" value="1"/>
</dbReference>
<name>A0A5R8XXE5_9BACT</name>
<dbReference type="Proteomes" id="UP000308901">
    <property type="component" value="Unassembled WGS sequence"/>
</dbReference>
<keyword evidence="1" id="KW-0812">Transmembrane</keyword>
<dbReference type="EMBL" id="VANU01000009">
    <property type="protein sequence ID" value="TLP35224.1"/>
    <property type="molecule type" value="Genomic_DNA"/>
</dbReference>
<protein>
    <submittedName>
        <fullName evidence="2">Type II secretion system protein</fullName>
    </submittedName>
</protein>
<organism evidence="2 3">
    <name type="scientific">Arcobacter arenosus</name>
    <dbReference type="NCBI Taxonomy" id="2576037"/>
    <lineage>
        <taxon>Bacteria</taxon>
        <taxon>Pseudomonadati</taxon>
        <taxon>Campylobacterota</taxon>
        <taxon>Epsilonproteobacteria</taxon>
        <taxon>Campylobacterales</taxon>
        <taxon>Arcobacteraceae</taxon>
        <taxon>Arcobacter</taxon>
    </lineage>
</organism>
<proteinExistence type="predicted"/>
<keyword evidence="3" id="KW-1185">Reference proteome</keyword>
<gene>
    <name evidence="2" type="ORF">FDK22_15310</name>
</gene>
<dbReference type="InterPro" id="IPR045584">
    <property type="entry name" value="Pilin-like"/>
</dbReference>
<dbReference type="AlphaFoldDB" id="A0A5R8XXE5"/>
<evidence type="ECO:0000313" key="2">
    <source>
        <dbReference type="EMBL" id="TLP35224.1"/>
    </source>
</evidence>
<comment type="caution">
    <text evidence="2">The sequence shown here is derived from an EMBL/GenBank/DDBJ whole genome shotgun (WGS) entry which is preliminary data.</text>
</comment>
<sequence>MKKSFTLFELLIVIAILIIVSTFTIYKYEDNNLEKATNRLVLYLKELRYQALIDSKRDNDELFWHKKRWSLKFLNCNKNVGGIYYVIYSDTNMTGHPGLEESLSDPLTNKKIYSTNKCEYRPNTSKYVLLTKEFGIDEVNVSCNNTSSIGQISFGDDGNVYTKLSNFENSENEYKLENICTVELKSLKEGTSSIVIESNTGFISRNK</sequence>